<accession>A0A5B7JCD7</accession>
<dbReference type="AlphaFoldDB" id="A0A5B7JCD7"/>
<feature type="region of interest" description="Disordered" evidence="1">
    <location>
        <begin position="54"/>
        <end position="94"/>
    </location>
</feature>
<feature type="compositionally biased region" description="Pro residues" evidence="1">
    <location>
        <begin position="84"/>
        <end position="93"/>
    </location>
</feature>
<keyword evidence="3" id="KW-1185">Reference proteome</keyword>
<dbReference type="EMBL" id="VSRR010082993">
    <property type="protein sequence ID" value="MPC90034.1"/>
    <property type="molecule type" value="Genomic_DNA"/>
</dbReference>
<evidence type="ECO:0000256" key="1">
    <source>
        <dbReference type="SAM" id="MobiDB-lite"/>
    </source>
</evidence>
<dbReference type="Proteomes" id="UP000324222">
    <property type="component" value="Unassembled WGS sequence"/>
</dbReference>
<comment type="caution">
    <text evidence="2">The sequence shown here is derived from an EMBL/GenBank/DDBJ whole genome shotgun (WGS) entry which is preliminary data.</text>
</comment>
<proteinExistence type="predicted"/>
<gene>
    <name evidence="2" type="ORF">E2C01_085001</name>
</gene>
<evidence type="ECO:0000313" key="3">
    <source>
        <dbReference type="Proteomes" id="UP000324222"/>
    </source>
</evidence>
<sequence>MNPPHKGERGPVRTCLGAEDTRGWRDTWPRYRPLPLFTSSSVFSFLLRHLNRCATPDPADPETKGQQSQNRSNQRKNHYLLPLPSTPLPPLPPLYNQKLCRQRDVGSARSGAARHVWGRLQQVTSVGWRRRLCFVLEF</sequence>
<name>A0A5B7JCD7_PORTR</name>
<reference evidence="2 3" key="1">
    <citation type="submission" date="2019-05" db="EMBL/GenBank/DDBJ databases">
        <title>Another draft genome of Portunus trituberculatus and its Hox gene families provides insights of decapod evolution.</title>
        <authorList>
            <person name="Jeong J.-H."/>
            <person name="Song I."/>
            <person name="Kim S."/>
            <person name="Choi T."/>
            <person name="Kim D."/>
            <person name="Ryu S."/>
            <person name="Kim W."/>
        </authorList>
    </citation>
    <scope>NUCLEOTIDE SEQUENCE [LARGE SCALE GENOMIC DNA]</scope>
    <source>
        <tissue evidence="2">Muscle</tissue>
    </source>
</reference>
<organism evidence="2 3">
    <name type="scientific">Portunus trituberculatus</name>
    <name type="common">Swimming crab</name>
    <name type="synonym">Neptunus trituberculatus</name>
    <dbReference type="NCBI Taxonomy" id="210409"/>
    <lineage>
        <taxon>Eukaryota</taxon>
        <taxon>Metazoa</taxon>
        <taxon>Ecdysozoa</taxon>
        <taxon>Arthropoda</taxon>
        <taxon>Crustacea</taxon>
        <taxon>Multicrustacea</taxon>
        <taxon>Malacostraca</taxon>
        <taxon>Eumalacostraca</taxon>
        <taxon>Eucarida</taxon>
        <taxon>Decapoda</taxon>
        <taxon>Pleocyemata</taxon>
        <taxon>Brachyura</taxon>
        <taxon>Eubrachyura</taxon>
        <taxon>Portunoidea</taxon>
        <taxon>Portunidae</taxon>
        <taxon>Portuninae</taxon>
        <taxon>Portunus</taxon>
    </lineage>
</organism>
<evidence type="ECO:0000313" key="2">
    <source>
        <dbReference type="EMBL" id="MPC90034.1"/>
    </source>
</evidence>
<protein>
    <submittedName>
        <fullName evidence="2">Uncharacterized protein</fullName>
    </submittedName>
</protein>